<feature type="transmembrane region" description="Helical" evidence="1">
    <location>
        <begin position="63"/>
        <end position="87"/>
    </location>
</feature>
<dbReference type="Pfam" id="PF03137">
    <property type="entry name" value="OATP"/>
    <property type="match status" value="1"/>
</dbReference>
<dbReference type="PANTHER" id="PTHR11388:SF100">
    <property type="entry name" value="SOLUTE CARRIER ORGANIC ANION TRANSPORTER FAMILY MEMBER 4A1"/>
    <property type="match status" value="1"/>
</dbReference>
<dbReference type="GO" id="GO:0016323">
    <property type="term" value="C:basolateral plasma membrane"/>
    <property type="evidence" value="ECO:0007669"/>
    <property type="project" value="TreeGrafter"/>
</dbReference>
<sequence>MRPELMMLYTIVVLRHRPLFYLFTMLLCLYQVFTFSACIPALAATLRSVEEELKSLAVGIQWIIARLLGTIPGPVVFECCLIELAYFG</sequence>
<feature type="non-terminal residue" evidence="2">
    <location>
        <position position="88"/>
    </location>
</feature>
<dbReference type="InterPro" id="IPR004156">
    <property type="entry name" value="OATP"/>
</dbReference>
<keyword evidence="1" id="KW-0472">Membrane</keyword>
<accession>A0A170UZS0</accession>
<dbReference type="EMBL" id="GEMB01007140">
    <property type="protein sequence ID" value="JAR96229.1"/>
    <property type="molecule type" value="Transcribed_RNA"/>
</dbReference>
<reference evidence="2" key="1">
    <citation type="submission" date="2016-04" db="EMBL/GenBank/DDBJ databases">
        <authorList>
            <person name="Calderon-Fernandez G.M.Sr."/>
        </authorList>
    </citation>
    <scope>NUCLEOTIDE SEQUENCE</scope>
    <source>
        <strain evidence="2">Int1</strain>
        <tissue evidence="2">Integument</tissue>
    </source>
</reference>
<proteinExistence type="predicted"/>
<dbReference type="GO" id="GO:0043252">
    <property type="term" value="P:sodium-independent organic anion transport"/>
    <property type="evidence" value="ECO:0007669"/>
    <property type="project" value="TreeGrafter"/>
</dbReference>
<keyword evidence="1" id="KW-1133">Transmembrane helix</keyword>
<keyword evidence="1" id="KW-0812">Transmembrane</keyword>
<protein>
    <submittedName>
        <fullName evidence="2">Solute carrier organic anion transporter family member 4a1-like protein</fullName>
    </submittedName>
</protein>
<dbReference type="GO" id="GO:0015347">
    <property type="term" value="F:sodium-independent organic anion transmembrane transporter activity"/>
    <property type="evidence" value="ECO:0007669"/>
    <property type="project" value="TreeGrafter"/>
</dbReference>
<dbReference type="AlphaFoldDB" id="A0A170UZS0"/>
<reference evidence="2" key="2">
    <citation type="journal article" date="2017" name="J. Med. Entomol.">
        <title>Transcriptome Analysis of the Triatoma infestans (Hemiptera: Reduviidae) Integument.</title>
        <authorList>
            <person name="Calderon-Fernandez G.M."/>
            <person name="Moriconi D.E."/>
            <person name="Dulbecco A.B."/>
            <person name="Juarez M.P."/>
        </authorList>
    </citation>
    <scope>NUCLEOTIDE SEQUENCE</scope>
    <source>
        <strain evidence="2">Int1</strain>
        <tissue evidence="2">Integument</tissue>
    </source>
</reference>
<name>A0A170UZS0_TRIIF</name>
<evidence type="ECO:0000313" key="2">
    <source>
        <dbReference type="EMBL" id="JAR96229.1"/>
    </source>
</evidence>
<organism evidence="2">
    <name type="scientific">Triatoma infestans</name>
    <name type="common">Assassin bug</name>
    <dbReference type="NCBI Taxonomy" id="30076"/>
    <lineage>
        <taxon>Eukaryota</taxon>
        <taxon>Metazoa</taxon>
        <taxon>Ecdysozoa</taxon>
        <taxon>Arthropoda</taxon>
        <taxon>Hexapoda</taxon>
        <taxon>Insecta</taxon>
        <taxon>Pterygota</taxon>
        <taxon>Neoptera</taxon>
        <taxon>Paraneoptera</taxon>
        <taxon>Hemiptera</taxon>
        <taxon>Heteroptera</taxon>
        <taxon>Panheteroptera</taxon>
        <taxon>Cimicomorpha</taxon>
        <taxon>Reduviidae</taxon>
        <taxon>Triatominae</taxon>
        <taxon>Triatoma</taxon>
    </lineage>
</organism>
<evidence type="ECO:0000256" key="1">
    <source>
        <dbReference type="SAM" id="Phobius"/>
    </source>
</evidence>
<feature type="transmembrane region" description="Helical" evidence="1">
    <location>
        <begin position="20"/>
        <end position="43"/>
    </location>
</feature>
<dbReference type="PANTHER" id="PTHR11388">
    <property type="entry name" value="ORGANIC ANION TRANSPORTER"/>
    <property type="match status" value="1"/>
</dbReference>